<dbReference type="EMBL" id="JALJOS010000089">
    <property type="protein sequence ID" value="KAK9816182.1"/>
    <property type="molecule type" value="Genomic_DNA"/>
</dbReference>
<evidence type="ECO:0000313" key="2">
    <source>
        <dbReference type="EMBL" id="KAK9816182.1"/>
    </source>
</evidence>
<organism evidence="2 3">
    <name type="scientific">Apatococcus lobatus</name>
    <dbReference type="NCBI Taxonomy" id="904363"/>
    <lineage>
        <taxon>Eukaryota</taxon>
        <taxon>Viridiplantae</taxon>
        <taxon>Chlorophyta</taxon>
        <taxon>core chlorophytes</taxon>
        <taxon>Trebouxiophyceae</taxon>
        <taxon>Chlorellales</taxon>
        <taxon>Chlorellaceae</taxon>
        <taxon>Apatococcus</taxon>
    </lineage>
</organism>
<accession>A0AAW1Q4M7</accession>
<feature type="region of interest" description="Disordered" evidence="1">
    <location>
        <begin position="39"/>
        <end position="59"/>
    </location>
</feature>
<reference evidence="2 3" key="1">
    <citation type="journal article" date="2024" name="Nat. Commun.">
        <title>Phylogenomics reveals the evolutionary origins of lichenization in chlorophyte algae.</title>
        <authorList>
            <person name="Puginier C."/>
            <person name="Libourel C."/>
            <person name="Otte J."/>
            <person name="Skaloud P."/>
            <person name="Haon M."/>
            <person name="Grisel S."/>
            <person name="Petersen M."/>
            <person name="Berrin J.G."/>
            <person name="Delaux P.M."/>
            <person name="Dal Grande F."/>
            <person name="Keller J."/>
        </authorList>
    </citation>
    <scope>NUCLEOTIDE SEQUENCE [LARGE SCALE GENOMIC DNA]</scope>
    <source>
        <strain evidence="2 3">SAG 2145</strain>
    </source>
</reference>
<sequence>MLQTRDKRRSDGVSILMFGEGCIQHCCLAELGVPRLESQPKRLGREDSRHIPTGDPYQLPRQIPTGLTQLYQLRGL</sequence>
<dbReference type="Proteomes" id="UP001438707">
    <property type="component" value="Unassembled WGS sequence"/>
</dbReference>
<evidence type="ECO:0000313" key="3">
    <source>
        <dbReference type="Proteomes" id="UP001438707"/>
    </source>
</evidence>
<name>A0AAW1Q4M7_9CHLO</name>
<dbReference type="AlphaFoldDB" id="A0AAW1Q4M7"/>
<evidence type="ECO:0000256" key="1">
    <source>
        <dbReference type="SAM" id="MobiDB-lite"/>
    </source>
</evidence>
<protein>
    <submittedName>
        <fullName evidence="2">Uncharacterized protein</fullName>
    </submittedName>
</protein>
<proteinExistence type="predicted"/>
<keyword evidence="3" id="KW-1185">Reference proteome</keyword>
<feature type="compositionally biased region" description="Basic and acidic residues" evidence="1">
    <location>
        <begin position="39"/>
        <end position="52"/>
    </location>
</feature>
<gene>
    <name evidence="2" type="ORF">WJX74_006320</name>
</gene>
<comment type="caution">
    <text evidence="2">The sequence shown here is derived from an EMBL/GenBank/DDBJ whole genome shotgun (WGS) entry which is preliminary data.</text>
</comment>